<sequence length="268" mass="29343">MSVKNTFEAGSVILDRFGAVAQLTLSRPSALNAMTWEMYQRLEEHLTALAADTTNRVLVIRGDGDKALAAGTDISQFRGFTGQDGLNYEKKIDLIMNKVASFPRPTIAAVNGYAVGGGMIISTVCDLRYATANAKFGAPMARTLGNCLSLDNYQRLAKELGSMRTKELLYTARLVSAEEAYSIGFLTAIFEEEDFFNKVLEIAAQISKNAPLTVDATKEALSRLNRNNGIIHSEQEFMDVISKVYGSKDFAEGVAAYIEKRSPVWLGE</sequence>
<comment type="caution">
    <text evidence="4">The sequence shown here is derived from an EMBL/GenBank/DDBJ whole genome shotgun (WGS) entry which is preliminary data.</text>
</comment>
<evidence type="ECO:0000313" key="5">
    <source>
        <dbReference type="Proteomes" id="UP000626844"/>
    </source>
</evidence>
<dbReference type="Proteomes" id="UP000626844">
    <property type="component" value="Unassembled WGS sequence"/>
</dbReference>
<dbReference type="AlphaFoldDB" id="A0A926RWL5"/>
<dbReference type="PANTHER" id="PTHR11941">
    <property type="entry name" value="ENOYL-COA HYDRATASE-RELATED"/>
    <property type="match status" value="1"/>
</dbReference>
<dbReference type="PANTHER" id="PTHR11941:SF54">
    <property type="entry name" value="ENOYL-COA HYDRATASE, MITOCHONDRIAL"/>
    <property type="match status" value="1"/>
</dbReference>
<dbReference type="InterPro" id="IPR001753">
    <property type="entry name" value="Enoyl-CoA_hydra/iso"/>
</dbReference>
<evidence type="ECO:0000256" key="2">
    <source>
        <dbReference type="ARBA" id="ARBA00023239"/>
    </source>
</evidence>
<reference evidence="4" key="1">
    <citation type="submission" date="2020-09" db="EMBL/GenBank/DDBJ databases">
        <title>A novel bacterium of genus Bacillus, isolated from South China Sea.</title>
        <authorList>
            <person name="Huang H."/>
            <person name="Mo K."/>
            <person name="Hu Y."/>
        </authorList>
    </citation>
    <scope>NUCLEOTIDE SEQUENCE</scope>
    <source>
        <strain evidence="4">IB182487</strain>
    </source>
</reference>
<keyword evidence="5" id="KW-1185">Reference proteome</keyword>
<proteinExistence type="inferred from homology"/>
<dbReference type="PROSITE" id="PS00166">
    <property type="entry name" value="ENOYL_COA_HYDRATASE"/>
    <property type="match status" value="1"/>
</dbReference>
<evidence type="ECO:0000256" key="1">
    <source>
        <dbReference type="ARBA" id="ARBA00005254"/>
    </source>
</evidence>
<accession>A0A926RWL5</accession>
<dbReference type="RefSeq" id="WP_191158526.1">
    <property type="nucleotide sequence ID" value="NZ_JACXAI010000014.1"/>
</dbReference>
<dbReference type="CDD" id="cd06558">
    <property type="entry name" value="crotonase-like"/>
    <property type="match status" value="1"/>
</dbReference>
<dbReference type="GO" id="GO:0006635">
    <property type="term" value="P:fatty acid beta-oxidation"/>
    <property type="evidence" value="ECO:0007669"/>
    <property type="project" value="TreeGrafter"/>
</dbReference>
<dbReference type="Gene3D" id="3.90.226.10">
    <property type="entry name" value="2-enoyl-CoA Hydratase, Chain A, domain 1"/>
    <property type="match status" value="1"/>
</dbReference>
<dbReference type="InterPro" id="IPR018376">
    <property type="entry name" value="Enoyl-CoA_hyd/isom_CS"/>
</dbReference>
<name>A0A926RWL5_9BACI</name>
<keyword evidence="2" id="KW-0456">Lyase</keyword>
<dbReference type="EMBL" id="JACXAI010000014">
    <property type="protein sequence ID" value="MBD1380928.1"/>
    <property type="molecule type" value="Genomic_DNA"/>
</dbReference>
<dbReference type="SUPFAM" id="SSF52096">
    <property type="entry name" value="ClpP/crotonase"/>
    <property type="match status" value="1"/>
</dbReference>
<gene>
    <name evidence="4" type="ORF">IC621_11860</name>
</gene>
<dbReference type="InterPro" id="IPR029045">
    <property type="entry name" value="ClpP/crotonase-like_dom_sf"/>
</dbReference>
<comment type="similarity">
    <text evidence="1 3">Belongs to the enoyl-CoA hydratase/isomerase family.</text>
</comment>
<evidence type="ECO:0000313" key="4">
    <source>
        <dbReference type="EMBL" id="MBD1380928.1"/>
    </source>
</evidence>
<organism evidence="4 5">
    <name type="scientific">Metabacillus arenae</name>
    <dbReference type="NCBI Taxonomy" id="2771434"/>
    <lineage>
        <taxon>Bacteria</taxon>
        <taxon>Bacillati</taxon>
        <taxon>Bacillota</taxon>
        <taxon>Bacilli</taxon>
        <taxon>Bacillales</taxon>
        <taxon>Bacillaceae</taxon>
        <taxon>Metabacillus</taxon>
    </lineage>
</organism>
<evidence type="ECO:0000256" key="3">
    <source>
        <dbReference type="RuleBase" id="RU003707"/>
    </source>
</evidence>
<dbReference type="Pfam" id="PF00378">
    <property type="entry name" value="ECH_1"/>
    <property type="match status" value="1"/>
</dbReference>
<protein>
    <submittedName>
        <fullName evidence="4">Enoyl-CoA hydratase/isomerase family protein</fullName>
    </submittedName>
</protein>
<dbReference type="InterPro" id="IPR014748">
    <property type="entry name" value="Enoyl-CoA_hydra_C"/>
</dbReference>
<dbReference type="GO" id="GO:0016829">
    <property type="term" value="F:lyase activity"/>
    <property type="evidence" value="ECO:0007669"/>
    <property type="project" value="UniProtKB-KW"/>
</dbReference>
<dbReference type="Gene3D" id="1.10.12.10">
    <property type="entry name" value="Lyase 2-enoyl-coa Hydratase, Chain A, domain 2"/>
    <property type="match status" value="1"/>
</dbReference>
<dbReference type="NCBIfam" id="NF004796">
    <property type="entry name" value="PRK06144.1"/>
    <property type="match status" value="1"/>
</dbReference>